<dbReference type="GO" id="GO:0016020">
    <property type="term" value="C:membrane"/>
    <property type="evidence" value="ECO:0007669"/>
    <property type="project" value="UniProtKB-SubCell"/>
</dbReference>
<evidence type="ECO:0000256" key="2">
    <source>
        <dbReference type="ARBA" id="ARBA00022692"/>
    </source>
</evidence>
<feature type="transmembrane region" description="Helical" evidence="5">
    <location>
        <begin position="118"/>
        <end position="138"/>
    </location>
</feature>
<keyword evidence="4 5" id="KW-0472">Membrane</keyword>
<protein>
    <submittedName>
        <fullName evidence="7">Cation:H+ antiporter</fullName>
    </submittedName>
</protein>
<organism evidence="7 8">
    <name type="scientific">Actinomadura hallensis</name>
    <dbReference type="NCBI Taxonomy" id="337895"/>
    <lineage>
        <taxon>Bacteria</taxon>
        <taxon>Bacillati</taxon>
        <taxon>Actinomycetota</taxon>
        <taxon>Actinomycetes</taxon>
        <taxon>Streptosporangiales</taxon>
        <taxon>Thermomonosporaceae</taxon>
        <taxon>Actinomadura</taxon>
    </lineage>
</organism>
<accession>A0A543I818</accession>
<dbReference type="EMBL" id="VFPO01000001">
    <property type="protein sequence ID" value="TQM66728.1"/>
    <property type="molecule type" value="Genomic_DNA"/>
</dbReference>
<comment type="subcellular location">
    <subcellularLocation>
        <location evidence="1">Membrane</location>
        <topology evidence="1">Multi-pass membrane protein</topology>
    </subcellularLocation>
</comment>
<dbReference type="AlphaFoldDB" id="A0A543I818"/>
<evidence type="ECO:0000313" key="8">
    <source>
        <dbReference type="Proteomes" id="UP000316706"/>
    </source>
</evidence>
<feature type="transmembrane region" description="Helical" evidence="5">
    <location>
        <begin position="239"/>
        <end position="260"/>
    </location>
</feature>
<evidence type="ECO:0000313" key="7">
    <source>
        <dbReference type="EMBL" id="TQM66728.1"/>
    </source>
</evidence>
<proteinExistence type="predicted"/>
<dbReference type="Pfam" id="PF01699">
    <property type="entry name" value="Na_Ca_ex"/>
    <property type="match status" value="2"/>
</dbReference>
<feature type="transmembrane region" description="Helical" evidence="5">
    <location>
        <begin position="392"/>
        <end position="410"/>
    </location>
</feature>
<feature type="transmembrane region" description="Helical" evidence="5">
    <location>
        <begin position="46"/>
        <end position="65"/>
    </location>
</feature>
<feature type="transmembrane region" description="Helical" evidence="5">
    <location>
        <begin position="280"/>
        <end position="299"/>
    </location>
</feature>
<evidence type="ECO:0000256" key="5">
    <source>
        <dbReference type="SAM" id="Phobius"/>
    </source>
</evidence>
<dbReference type="Proteomes" id="UP000316706">
    <property type="component" value="Unassembled WGS sequence"/>
</dbReference>
<sequence>MSGEPIPREAPLPSRGSLLVRITAATALALPAVVTLAGGLHPPPVPAVPVFGAGVLSAAILLTWAAETARADLPGPLAVALLALAAVLPQYALDLYYAHSGGTRAPYTALAAATMTGANRLLVGVGWALAALAFALGVRRLTGRFPRGGSGRHAARGTGRADLRLAARHRVELGFLALAAVLGFIPALTGEIGWYMALVLIVVYALYLVRVAGGGPVDAGAAAGVPARLAALPPRGRRAAAGAGFAAGAAVVAVSTARFGDALVGAGASLGVDEFLLVQWLAPVVIEAPLLVAAVMLAWRLRDADAIGTLLSSKVNQWTLLIALLPLAYRAGGGAWSLPLDSRQIEEVLLTASQTVLGLALLIDLVFARWEAGVLVVLFAVQFVLPGEDARLILSGVYLAIGFSVLIARYRELGEAMETVVRPGGRSARRRSRRR</sequence>
<feature type="domain" description="Sodium/calcium exchanger membrane region" evidence="6">
    <location>
        <begin position="54"/>
        <end position="210"/>
    </location>
</feature>
<keyword evidence="2 5" id="KW-0812">Transmembrane</keyword>
<dbReference type="GO" id="GO:0055085">
    <property type="term" value="P:transmembrane transport"/>
    <property type="evidence" value="ECO:0007669"/>
    <property type="project" value="InterPro"/>
</dbReference>
<feature type="domain" description="Sodium/calcium exchanger membrane region" evidence="6">
    <location>
        <begin position="243"/>
        <end position="384"/>
    </location>
</feature>
<evidence type="ECO:0000256" key="3">
    <source>
        <dbReference type="ARBA" id="ARBA00022989"/>
    </source>
</evidence>
<dbReference type="RefSeq" id="WP_141965826.1">
    <property type="nucleotide sequence ID" value="NZ_VFPO01000001.1"/>
</dbReference>
<dbReference type="OrthoDB" id="57558at2"/>
<keyword evidence="8" id="KW-1185">Reference proteome</keyword>
<gene>
    <name evidence="7" type="ORF">FHX41_0313</name>
</gene>
<evidence type="ECO:0000256" key="4">
    <source>
        <dbReference type="ARBA" id="ARBA00023136"/>
    </source>
</evidence>
<dbReference type="InterPro" id="IPR044880">
    <property type="entry name" value="NCX_ion-bd_dom_sf"/>
</dbReference>
<reference evidence="7 8" key="1">
    <citation type="submission" date="2019-06" db="EMBL/GenBank/DDBJ databases">
        <title>Sequencing the genomes of 1000 actinobacteria strains.</title>
        <authorList>
            <person name="Klenk H.-P."/>
        </authorList>
    </citation>
    <scope>NUCLEOTIDE SEQUENCE [LARGE SCALE GENOMIC DNA]</scope>
    <source>
        <strain evidence="7 8">DSM 45043</strain>
    </source>
</reference>
<feature type="transmembrane region" description="Helical" evidence="5">
    <location>
        <begin position="77"/>
        <end position="98"/>
    </location>
</feature>
<keyword evidence="3 5" id="KW-1133">Transmembrane helix</keyword>
<evidence type="ECO:0000259" key="6">
    <source>
        <dbReference type="Pfam" id="PF01699"/>
    </source>
</evidence>
<feature type="transmembrane region" description="Helical" evidence="5">
    <location>
        <begin position="192"/>
        <end position="209"/>
    </location>
</feature>
<feature type="transmembrane region" description="Helical" evidence="5">
    <location>
        <begin position="170"/>
        <end position="186"/>
    </location>
</feature>
<dbReference type="InterPro" id="IPR004837">
    <property type="entry name" value="NaCa_Exmemb"/>
</dbReference>
<dbReference type="Gene3D" id="1.20.1420.30">
    <property type="entry name" value="NCX, central ion-binding region"/>
    <property type="match status" value="1"/>
</dbReference>
<feature type="transmembrane region" description="Helical" evidence="5">
    <location>
        <begin position="18"/>
        <end position="40"/>
    </location>
</feature>
<feature type="transmembrane region" description="Helical" evidence="5">
    <location>
        <begin position="359"/>
        <end position="385"/>
    </location>
</feature>
<comment type="caution">
    <text evidence="7">The sequence shown here is derived from an EMBL/GenBank/DDBJ whole genome shotgun (WGS) entry which is preliminary data.</text>
</comment>
<evidence type="ECO:0000256" key="1">
    <source>
        <dbReference type="ARBA" id="ARBA00004141"/>
    </source>
</evidence>
<name>A0A543I818_9ACTN</name>